<accession>A0ABW7S9S7</accession>
<sequence length="125" mass="13353">MSQPPAMTADVRRTLVRQLIEKEPALSSRKIAAQLGVGKDAILRDLEAIRQEDAAAATEPAAGEPEPAPDTGRLVLVLDEPLRQALAVLRAQRARPDTPAENVAAARAAIRALADHLAEQGAQRR</sequence>
<reference evidence="1 2" key="1">
    <citation type="submission" date="2024-10" db="EMBL/GenBank/DDBJ databases">
        <authorList>
            <person name="Wannawong T."/>
            <person name="Kuncharoen N."/>
            <person name="Mhuantong W."/>
        </authorList>
    </citation>
    <scope>NUCLEOTIDE SEQUENCE [LARGE SCALE GENOMIC DNA]</scope>
    <source>
        <strain evidence="1 2">CALK1-4</strain>
    </source>
</reference>
<protein>
    <recommendedName>
        <fullName evidence="3">HTH domain-containing protein</fullName>
    </recommendedName>
</protein>
<evidence type="ECO:0008006" key="3">
    <source>
        <dbReference type="Google" id="ProtNLM"/>
    </source>
</evidence>
<keyword evidence="2" id="KW-1185">Reference proteome</keyword>
<gene>
    <name evidence="1" type="ORF">ACH3YB_31500</name>
</gene>
<name>A0ABW7S9S7_STRTE</name>
<evidence type="ECO:0000313" key="1">
    <source>
        <dbReference type="EMBL" id="MFI0576162.1"/>
    </source>
</evidence>
<organism evidence="1 2">
    <name type="scientific">Streptomyces tendae</name>
    <dbReference type="NCBI Taxonomy" id="1932"/>
    <lineage>
        <taxon>Bacteria</taxon>
        <taxon>Bacillati</taxon>
        <taxon>Actinomycetota</taxon>
        <taxon>Actinomycetes</taxon>
        <taxon>Kitasatosporales</taxon>
        <taxon>Streptomycetaceae</taxon>
        <taxon>Streptomyces</taxon>
    </lineage>
</organism>
<comment type="caution">
    <text evidence="1">The sequence shown here is derived from an EMBL/GenBank/DDBJ whole genome shotgun (WGS) entry which is preliminary data.</text>
</comment>
<dbReference type="RefSeq" id="WP_398353407.1">
    <property type="nucleotide sequence ID" value="NZ_CBDRGV010000016.1"/>
</dbReference>
<evidence type="ECO:0000313" key="2">
    <source>
        <dbReference type="Proteomes" id="UP001610810"/>
    </source>
</evidence>
<proteinExistence type="predicted"/>
<dbReference type="EMBL" id="JBIQWK010000011">
    <property type="protein sequence ID" value="MFI0576162.1"/>
    <property type="molecule type" value="Genomic_DNA"/>
</dbReference>
<dbReference type="Proteomes" id="UP001610810">
    <property type="component" value="Unassembled WGS sequence"/>
</dbReference>